<dbReference type="InterPro" id="IPR011075">
    <property type="entry name" value="TetR_C"/>
</dbReference>
<dbReference type="RefSeq" id="WP_307484810.1">
    <property type="nucleotide sequence ID" value="NZ_JAUTBF010000001.1"/>
</dbReference>
<feature type="domain" description="Tetracyclin repressor-like C-terminal" evidence="5">
    <location>
        <begin position="74"/>
        <end position="186"/>
    </location>
</feature>
<dbReference type="Pfam" id="PF16859">
    <property type="entry name" value="TetR_C_11"/>
    <property type="match status" value="1"/>
</dbReference>
<evidence type="ECO:0000259" key="5">
    <source>
        <dbReference type="Pfam" id="PF16859"/>
    </source>
</evidence>
<gene>
    <name evidence="6" type="ORF">QE412_002759</name>
</gene>
<keyword evidence="7" id="KW-1185">Reference proteome</keyword>
<dbReference type="SUPFAM" id="SSF48498">
    <property type="entry name" value="Tetracyclin repressor-like, C-terminal domain"/>
    <property type="match status" value="1"/>
</dbReference>
<dbReference type="InterPro" id="IPR036271">
    <property type="entry name" value="Tet_transcr_reg_TetR-rel_C_sf"/>
</dbReference>
<dbReference type="EMBL" id="JAUTBF010000001">
    <property type="protein sequence ID" value="MDQ1124186.1"/>
    <property type="molecule type" value="Genomic_DNA"/>
</dbReference>
<evidence type="ECO:0000256" key="2">
    <source>
        <dbReference type="ARBA" id="ARBA00023125"/>
    </source>
</evidence>
<dbReference type="Proteomes" id="UP001226691">
    <property type="component" value="Unassembled WGS sequence"/>
</dbReference>
<keyword evidence="3" id="KW-0804">Transcription</keyword>
<evidence type="ECO:0000256" key="3">
    <source>
        <dbReference type="ARBA" id="ARBA00023163"/>
    </source>
</evidence>
<sequence length="196" mass="21824">MSERRIGRPFDPEIQRALLTEAERIMVTSGYAQLSVDGLVRAIGSTRPTFYRRYPNVAHLAFDVIASKFGMGDPPTTGSLLDDLEALQRNEVQMLASDLFRKNLPGLLESIRTDETIRELWGESFVIRRRQNLNIVITAARERGEPIRTDWDLDLIADLLVGPILARALLPGTGALDEAFALHTAHAAFDALTSRP</sequence>
<protein>
    <submittedName>
        <fullName evidence="6">AcrR family transcriptional regulator</fullName>
    </submittedName>
</protein>
<organism evidence="6 7">
    <name type="scientific">Microbacterium trichothecenolyticum</name>
    <name type="common">Aureobacterium trichothecenolyticum</name>
    <dbReference type="NCBI Taxonomy" id="69370"/>
    <lineage>
        <taxon>Bacteria</taxon>
        <taxon>Bacillati</taxon>
        <taxon>Actinomycetota</taxon>
        <taxon>Actinomycetes</taxon>
        <taxon>Micrococcales</taxon>
        <taxon>Microbacteriaceae</taxon>
        <taxon>Microbacterium</taxon>
    </lineage>
</organism>
<keyword evidence="2" id="KW-0238">DNA-binding</keyword>
<dbReference type="SUPFAM" id="SSF46689">
    <property type="entry name" value="Homeodomain-like"/>
    <property type="match status" value="1"/>
</dbReference>
<accession>A0ABU0TX12</accession>
<dbReference type="Gene3D" id="1.10.10.60">
    <property type="entry name" value="Homeodomain-like"/>
    <property type="match status" value="1"/>
</dbReference>
<comment type="caution">
    <text evidence="6">The sequence shown here is derived from an EMBL/GenBank/DDBJ whole genome shotgun (WGS) entry which is preliminary data.</text>
</comment>
<keyword evidence="1" id="KW-0805">Transcription regulation</keyword>
<dbReference type="Pfam" id="PF00440">
    <property type="entry name" value="TetR_N"/>
    <property type="match status" value="1"/>
</dbReference>
<dbReference type="InterPro" id="IPR001647">
    <property type="entry name" value="HTH_TetR"/>
</dbReference>
<evidence type="ECO:0000313" key="7">
    <source>
        <dbReference type="Proteomes" id="UP001226691"/>
    </source>
</evidence>
<feature type="domain" description="HTH tetR-type" evidence="4">
    <location>
        <begin position="18"/>
        <end position="59"/>
    </location>
</feature>
<evidence type="ECO:0000313" key="6">
    <source>
        <dbReference type="EMBL" id="MDQ1124186.1"/>
    </source>
</evidence>
<reference evidence="6 7" key="1">
    <citation type="submission" date="2023-07" db="EMBL/GenBank/DDBJ databases">
        <title>Functional and genomic diversity of the sorghum phyllosphere microbiome.</title>
        <authorList>
            <person name="Shade A."/>
        </authorList>
    </citation>
    <scope>NUCLEOTIDE SEQUENCE [LARGE SCALE GENOMIC DNA]</scope>
    <source>
        <strain evidence="6 7">SORGH_AS_1207</strain>
    </source>
</reference>
<dbReference type="Gene3D" id="1.10.357.10">
    <property type="entry name" value="Tetracycline Repressor, domain 2"/>
    <property type="match status" value="1"/>
</dbReference>
<proteinExistence type="predicted"/>
<name>A0ABU0TX12_MICTR</name>
<dbReference type="InterPro" id="IPR009057">
    <property type="entry name" value="Homeodomain-like_sf"/>
</dbReference>
<evidence type="ECO:0000256" key="1">
    <source>
        <dbReference type="ARBA" id="ARBA00023015"/>
    </source>
</evidence>
<evidence type="ECO:0000259" key="4">
    <source>
        <dbReference type="Pfam" id="PF00440"/>
    </source>
</evidence>